<evidence type="ECO:0000259" key="4">
    <source>
        <dbReference type="Pfam" id="PF01551"/>
    </source>
</evidence>
<comment type="caution">
    <text evidence="5">The sequence shown here is derived from an EMBL/GenBank/DDBJ whole genome shotgun (WGS) entry which is preliminary data.</text>
</comment>
<feature type="compositionally biased region" description="Basic and acidic residues" evidence="2">
    <location>
        <begin position="35"/>
        <end position="46"/>
    </location>
</feature>
<dbReference type="InterPro" id="IPR016047">
    <property type="entry name" value="M23ase_b-sheet_dom"/>
</dbReference>
<feature type="region of interest" description="Disordered" evidence="2">
    <location>
        <begin position="22"/>
        <end position="64"/>
    </location>
</feature>
<dbReference type="InterPro" id="IPR011055">
    <property type="entry name" value="Dup_hybrid_motif"/>
</dbReference>
<dbReference type="SUPFAM" id="SSF51261">
    <property type="entry name" value="Duplicated hybrid motif"/>
    <property type="match status" value="1"/>
</dbReference>
<gene>
    <name evidence="5" type="ORF">ACFQVC_31660</name>
</gene>
<evidence type="ECO:0000256" key="3">
    <source>
        <dbReference type="SAM" id="SignalP"/>
    </source>
</evidence>
<dbReference type="RefSeq" id="WP_381837066.1">
    <property type="nucleotide sequence ID" value="NZ_JBHTCF010000017.1"/>
</dbReference>
<feature type="signal peptide" evidence="3">
    <location>
        <begin position="1"/>
        <end position="27"/>
    </location>
</feature>
<evidence type="ECO:0000313" key="6">
    <source>
        <dbReference type="Proteomes" id="UP001596523"/>
    </source>
</evidence>
<accession>A0ABW2JSL2</accession>
<keyword evidence="1 3" id="KW-0732">Signal</keyword>
<feature type="chain" id="PRO_5046518354" evidence="3">
    <location>
        <begin position="28"/>
        <end position="204"/>
    </location>
</feature>
<dbReference type="PANTHER" id="PTHR21666:SF289">
    <property type="entry name" value="L-ALA--D-GLU ENDOPEPTIDASE"/>
    <property type="match status" value="1"/>
</dbReference>
<dbReference type="CDD" id="cd12797">
    <property type="entry name" value="M23_peptidase"/>
    <property type="match status" value="1"/>
</dbReference>
<reference evidence="6" key="1">
    <citation type="journal article" date="2019" name="Int. J. Syst. Evol. Microbiol.">
        <title>The Global Catalogue of Microorganisms (GCM) 10K type strain sequencing project: providing services to taxonomists for standard genome sequencing and annotation.</title>
        <authorList>
            <consortium name="The Broad Institute Genomics Platform"/>
            <consortium name="The Broad Institute Genome Sequencing Center for Infectious Disease"/>
            <person name="Wu L."/>
            <person name="Ma J."/>
        </authorList>
    </citation>
    <scope>NUCLEOTIDE SEQUENCE [LARGE SCALE GENOMIC DNA]</scope>
    <source>
        <strain evidence="6">SYNS20</strain>
    </source>
</reference>
<protein>
    <submittedName>
        <fullName evidence="5">Murein hydrolase activator EnvC family protein</fullName>
    </submittedName>
</protein>
<keyword evidence="5" id="KW-0378">Hydrolase</keyword>
<dbReference type="PANTHER" id="PTHR21666">
    <property type="entry name" value="PEPTIDASE-RELATED"/>
    <property type="match status" value="1"/>
</dbReference>
<keyword evidence="6" id="KW-1185">Reference proteome</keyword>
<proteinExistence type="predicted"/>
<evidence type="ECO:0000313" key="5">
    <source>
        <dbReference type="EMBL" id="MFC7308762.1"/>
    </source>
</evidence>
<feature type="domain" description="M23ase beta-sheet core" evidence="4">
    <location>
        <begin position="81"/>
        <end position="178"/>
    </location>
</feature>
<evidence type="ECO:0000256" key="1">
    <source>
        <dbReference type="ARBA" id="ARBA00022729"/>
    </source>
</evidence>
<evidence type="ECO:0000256" key="2">
    <source>
        <dbReference type="SAM" id="MobiDB-lite"/>
    </source>
</evidence>
<organism evidence="5 6">
    <name type="scientific">Streptomyces monticola</name>
    <dbReference type="NCBI Taxonomy" id="2666263"/>
    <lineage>
        <taxon>Bacteria</taxon>
        <taxon>Bacillati</taxon>
        <taxon>Actinomycetota</taxon>
        <taxon>Actinomycetes</taxon>
        <taxon>Kitasatosporales</taxon>
        <taxon>Streptomycetaceae</taxon>
        <taxon>Streptomyces</taxon>
    </lineage>
</organism>
<dbReference type="EMBL" id="JBHTCF010000017">
    <property type="protein sequence ID" value="MFC7308762.1"/>
    <property type="molecule type" value="Genomic_DNA"/>
</dbReference>
<dbReference type="Pfam" id="PF01551">
    <property type="entry name" value="Peptidase_M23"/>
    <property type="match status" value="1"/>
</dbReference>
<dbReference type="InterPro" id="IPR050570">
    <property type="entry name" value="Cell_wall_metabolism_enzyme"/>
</dbReference>
<dbReference type="Gene3D" id="2.70.70.10">
    <property type="entry name" value="Glucose Permease (Domain IIA)"/>
    <property type="match status" value="1"/>
</dbReference>
<dbReference type="Proteomes" id="UP001596523">
    <property type="component" value="Unassembled WGS sequence"/>
</dbReference>
<dbReference type="GO" id="GO:0016787">
    <property type="term" value="F:hydrolase activity"/>
    <property type="evidence" value="ECO:0007669"/>
    <property type="project" value="UniProtKB-KW"/>
</dbReference>
<name>A0ABW2JSL2_9ACTN</name>
<sequence length="204" mass="21664">MPQPSRPTTYALATALLLAAATTPANSSHAPQINARDKIPPPREAPHTPAGDRTWPVGPEPPGRPRILHAWRPPATAYGPGHRGVDLAAPPGSPVRAAAPGRVTFAGRVAGRGVISVDHTGTGTTPLRTTYEPVRATVEKGTRVTTGDPLGTLEDGPFHCTQPCLHWGLRRAKTYLNPLTLLPPWLLRRGPSRLLPVFGVPEMG</sequence>